<keyword evidence="6 15" id="KW-0808">Transferase</keyword>
<keyword evidence="14 15" id="KW-0539">Nucleus</keyword>
<dbReference type="InterPro" id="IPR014857">
    <property type="entry name" value="Nse1_RING_C4HC3-type"/>
</dbReference>
<name>A0A642V6H9_9ASCO</name>
<dbReference type="Gene3D" id="1.10.10.10">
    <property type="entry name" value="Winged helix-like DNA-binding domain superfamily/Winged helix DNA-binding domain"/>
    <property type="match status" value="1"/>
</dbReference>
<keyword evidence="9 15" id="KW-0863">Zinc-finger</keyword>
<dbReference type="GO" id="GO:0061630">
    <property type="term" value="F:ubiquitin protein ligase activity"/>
    <property type="evidence" value="ECO:0007669"/>
    <property type="project" value="UniProtKB-EC"/>
</dbReference>
<dbReference type="GO" id="GO:0000724">
    <property type="term" value="P:double-strand break repair via homologous recombination"/>
    <property type="evidence" value="ECO:0007669"/>
    <property type="project" value="TreeGrafter"/>
</dbReference>
<dbReference type="InterPro" id="IPR036388">
    <property type="entry name" value="WH-like_DNA-bd_sf"/>
</dbReference>
<dbReference type="PANTHER" id="PTHR20973">
    <property type="entry name" value="NON-SMC ELEMENT 1-RELATED"/>
    <property type="match status" value="1"/>
</dbReference>
<comment type="subunit">
    <text evidence="15">Component of the Smc5-Smc6 complex.</text>
</comment>
<organism evidence="17 18">
    <name type="scientific">Trichomonascus ciferrii</name>
    <dbReference type="NCBI Taxonomy" id="44093"/>
    <lineage>
        <taxon>Eukaryota</taxon>
        <taxon>Fungi</taxon>
        <taxon>Dikarya</taxon>
        <taxon>Ascomycota</taxon>
        <taxon>Saccharomycotina</taxon>
        <taxon>Dipodascomycetes</taxon>
        <taxon>Dipodascales</taxon>
        <taxon>Trichomonascaceae</taxon>
        <taxon>Trichomonascus</taxon>
        <taxon>Trichomonascus ciferrii complex</taxon>
    </lineage>
</organism>
<reference evidence="17" key="1">
    <citation type="journal article" date="2019" name="G3 (Bethesda)">
        <title>Genome Assemblies of Two Rare Opportunistic Yeast Pathogens: Diutina rugosa (syn. Candida rugosa) and Trichomonascus ciferrii (syn. Candida ciferrii).</title>
        <authorList>
            <person name="Mixao V."/>
            <person name="Saus E."/>
            <person name="Hansen A.P."/>
            <person name="Lass-Florl C."/>
            <person name="Gabaldon T."/>
        </authorList>
    </citation>
    <scope>NUCLEOTIDE SEQUENCE</scope>
    <source>
        <strain evidence="17">CBS 4856</strain>
    </source>
</reference>
<evidence type="ECO:0000256" key="1">
    <source>
        <dbReference type="ARBA" id="ARBA00000900"/>
    </source>
</evidence>
<keyword evidence="12 15" id="KW-0233">DNA recombination</keyword>
<evidence type="ECO:0000256" key="13">
    <source>
        <dbReference type="ARBA" id="ARBA00023204"/>
    </source>
</evidence>
<feature type="domain" description="Non-structural maintenance of chromosomes element 1 RING C4HC3-type" evidence="16">
    <location>
        <begin position="247"/>
        <end position="290"/>
    </location>
</feature>
<keyword evidence="10 15" id="KW-0833">Ubl conjugation pathway</keyword>
<dbReference type="Gene3D" id="3.30.40.10">
    <property type="entry name" value="Zinc/RING finger domain, C3HC4 (zinc finger)"/>
    <property type="match status" value="1"/>
</dbReference>
<dbReference type="AlphaFoldDB" id="A0A642V6H9"/>
<protein>
    <recommendedName>
        <fullName evidence="5 15">Non-structural maintenance of chromosomes element 1 homolog</fullName>
        <ecNumber evidence="4 15">2.3.2.27</ecNumber>
    </recommendedName>
</protein>
<keyword evidence="8 15" id="KW-0227">DNA damage</keyword>
<comment type="catalytic activity">
    <reaction evidence="1 15">
        <text>S-ubiquitinyl-[E2 ubiquitin-conjugating enzyme]-L-cysteine + [acceptor protein]-L-lysine = [E2 ubiquitin-conjugating enzyme]-L-cysteine + N(6)-ubiquitinyl-[acceptor protein]-L-lysine.</text>
        <dbReference type="EC" id="2.3.2.27"/>
    </reaction>
</comment>
<sequence length="303" mass="33981">MGPARSESSMMCWSICRNGFSTVIVFILMCEKFTPSSSSNGGSPGYPLVPNAATNVERAVLTALIGRQCVSESEFKKLVEKCQAVDMQVCGGGQGAEVKTVLQNVSYTLEDYEMELQRVRDQLSGEFVFVLVNKTNNEWTRKATQYRPDEIDVLKGIISAIFAESNNQPHDRFWVDFHSIKQLPDLDEVQGKFDSKSFDQVVLAFVADGWLGRRSDKIYLTPRTLAELKPYLNELYGPRGSQTLQTCAGCHQIFTVGRQCISEDCVRLHEYCVNAYFQKYCNGEPKCAKCGNDMNESYTVVSV</sequence>
<proteinExistence type="inferred from homology"/>
<dbReference type="EMBL" id="SWFS01000176">
    <property type="protein sequence ID" value="KAA8915319.1"/>
    <property type="molecule type" value="Genomic_DNA"/>
</dbReference>
<dbReference type="Pfam" id="PF07574">
    <property type="entry name" value="SMC_Nse1"/>
    <property type="match status" value="1"/>
</dbReference>
<dbReference type="OrthoDB" id="185455at2759"/>
<dbReference type="InterPro" id="IPR011513">
    <property type="entry name" value="Nse1"/>
</dbReference>
<evidence type="ECO:0000256" key="9">
    <source>
        <dbReference type="ARBA" id="ARBA00022771"/>
    </source>
</evidence>
<dbReference type="VEuPathDB" id="FungiDB:TRICI_002533"/>
<keyword evidence="7 15" id="KW-0479">Metal-binding</keyword>
<keyword evidence="18" id="KW-1185">Reference proteome</keyword>
<evidence type="ECO:0000256" key="14">
    <source>
        <dbReference type="ARBA" id="ARBA00023242"/>
    </source>
</evidence>
<evidence type="ECO:0000256" key="8">
    <source>
        <dbReference type="ARBA" id="ARBA00022763"/>
    </source>
</evidence>
<dbReference type="GO" id="GO:0008270">
    <property type="term" value="F:zinc ion binding"/>
    <property type="evidence" value="ECO:0007669"/>
    <property type="project" value="UniProtKB-KW"/>
</dbReference>
<evidence type="ECO:0000256" key="2">
    <source>
        <dbReference type="ARBA" id="ARBA00004123"/>
    </source>
</evidence>
<comment type="function">
    <text evidence="15">Acts in a DNA repair pathway for removal of UV-induced DNA damage that is distinct from classical nucleotide excision repair and in repair of ionizing radiation damage. Functions in homologous recombination repair of DNA double strand breaks and in recovery of stalled replication forks.</text>
</comment>
<dbReference type="GO" id="GO:0005634">
    <property type="term" value="C:nucleus"/>
    <property type="evidence" value="ECO:0007669"/>
    <property type="project" value="UniProtKB-SubCell"/>
</dbReference>
<dbReference type="EC" id="2.3.2.27" evidence="4 15"/>
<evidence type="ECO:0000256" key="7">
    <source>
        <dbReference type="ARBA" id="ARBA00022723"/>
    </source>
</evidence>
<evidence type="ECO:0000256" key="10">
    <source>
        <dbReference type="ARBA" id="ARBA00022786"/>
    </source>
</evidence>
<evidence type="ECO:0000259" key="16">
    <source>
        <dbReference type="Pfam" id="PF08746"/>
    </source>
</evidence>
<comment type="similarity">
    <text evidence="3 15">Belongs to the NSE1 family.</text>
</comment>
<dbReference type="GO" id="GO:0030915">
    <property type="term" value="C:Smc5-Smc6 complex"/>
    <property type="evidence" value="ECO:0007669"/>
    <property type="project" value="UniProtKB-UniRule"/>
</dbReference>
<evidence type="ECO:0000313" key="17">
    <source>
        <dbReference type="EMBL" id="KAA8915319.1"/>
    </source>
</evidence>
<dbReference type="InterPro" id="IPR013083">
    <property type="entry name" value="Znf_RING/FYVE/PHD"/>
</dbReference>
<evidence type="ECO:0000313" key="18">
    <source>
        <dbReference type="Proteomes" id="UP000761534"/>
    </source>
</evidence>
<dbReference type="Proteomes" id="UP000761534">
    <property type="component" value="Unassembled WGS sequence"/>
</dbReference>
<evidence type="ECO:0000256" key="15">
    <source>
        <dbReference type="RuleBase" id="RU368018"/>
    </source>
</evidence>
<evidence type="ECO:0000256" key="12">
    <source>
        <dbReference type="ARBA" id="ARBA00023172"/>
    </source>
</evidence>
<comment type="caution">
    <text evidence="17">The sequence shown here is derived from an EMBL/GenBank/DDBJ whole genome shotgun (WGS) entry which is preliminary data.</text>
</comment>
<gene>
    <name evidence="17" type="ORF">TRICI_002533</name>
</gene>
<evidence type="ECO:0000256" key="4">
    <source>
        <dbReference type="ARBA" id="ARBA00012483"/>
    </source>
</evidence>
<evidence type="ECO:0000256" key="5">
    <source>
        <dbReference type="ARBA" id="ARBA00019422"/>
    </source>
</evidence>
<dbReference type="Gene3D" id="3.90.1150.220">
    <property type="match status" value="1"/>
</dbReference>
<evidence type="ECO:0000256" key="6">
    <source>
        <dbReference type="ARBA" id="ARBA00022679"/>
    </source>
</evidence>
<evidence type="ECO:0000256" key="11">
    <source>
        <dbReference type="ARBA" id="ARBA00022833"/>
    </source>
</evidence>
<evidence type="ECO:0000256" key="3">
    <source>
        <dbReference type="ARBA" id="ARBA00010258"/>
    </source>
</evidence>
<keyword evidence="13 15" id="KW-0234">DNA repair</keyword>
<dbReference type="Pfam" id="PF08746">
    <property type="entry name" value="zf-RING-like"/>
    <property type="match status" value="1"/>
</dbReference>
<comment type="subcellular location">
    <subcellularLocation>
        <location evidence="2 15">Nucleus</location>
    </subcellularLocation>
</comment>
<keyword evidence="11 15" id="KW-0862">Zinc</keyword>
<dbReference type="PANTHER" id="PTHR20973:SF0">
    <property type="entry name" value="NON-STRUCTURAL MAINTENANCE OF CHROMOSOMES ELEMENT 1 HOMOLOG"/>
    <property type="match status" value="1"/>
</dbReference>
<accession>A0A642V6H9</accession>